<dbReference type="EMBL" id="OE839632">
    <property type="protein sequence ID" value="CAD7587988.1"/>
    <property type="molecule type" value="Genomic_DNA"/>
</dbReference>
<protein>
    <submittedName>
        <fullName evidence="1">Uncharacterized protein</fullName>
    </submittedName>
</protein>
<evidence type="ECO:0000313" key="1">
    <source>
        <dbReference type="EMBL" id="CAD7587988.1"/>
    </source>
</evidence>
<sequence length="160" mass="18079">MDLHEHGPRPYISVVACRTDPMTWHCLHSISKKQSAIILHRMAWKTSFQVTTLLGASIGSWFAGYSFQKTPHKSHYCSSCDDALDESFCERKHFPALPIFGSVSAASPIEKKLTSSEENAVPHVPLTTNRVSQMMKNYRNMSLSQKKSIQNKEKGIKKKI</sequence>
<reference evidence="1" key="1">
    <citation type="submission" date="2020-11" db="EMBL/GenBank/DDBJ databases">
        <authorList>
            <person name="Tran Van P."/>
        </authorList>
    </citation>
    <scope>NUCLEOTIDE SEQUENCE</scope>
</reference>
<organism evidence="1">
    <name type="scientific">Timema genevievae</name>
    <name type="common">Walking stick</name>
    <dbReference type="NCBI Taxonomy" id="629358"/>
    <lineage>
        <taxon>Eukaryota</taxon>
        <taxon>Metazoa</taxon>
        <taxon>Ecdysozoa</taxon>
        <taxon>Arthropoda</taxon>
        <taxon>Hexapoda</taxon>
        <taxon>Insecta</taxon>
        <taxon>Pterygota</taxon>
        <taxon>Neoptera</taxon>
        <taxon>Polyneoptera</taxon>
        <taxon>Phasmatodea</taxon>
        <taxon>Timematodea</taxon>
        <taxon>Timematoidea</taxon>
        <taxon>Timematidae</taxon>
        <taxon>Timema</taxon>
    </lineage>
</organism>
<dbReference type="AlphaFoldDB" id="A0A7R9JSI3"/>
<accession>A0A7R9JSI3</accession>
<gene>
    <name evidence="1" type="ORF">TGEB3V08_LOCUS2115</name>
</gene>
<proteinExistence type="predicted"/>
<name>A0A7R9JSI3_TIMGE</name>